<evidence type="ECO:0000313" key="2">
    <source>
        <dbReference type="Proteomes" id="UP000636960"/>
    </source>
</evidence>
<keyword evidence="2" id="KW-1185">Reference proteome</keyword>
<name>A0A919MVD7_9ACTN</name>
<sequence length="90" mass="9216">MFSCCGPYRAGLPVGKPPPSADLVGSTPEHAAPWATAWTIAIGGIVHATVALLSSLPQLGGNQLPEARNPLDQTAGRQLLGMPGTAVECR</sequence>
<organism evidence="1 2">
    <name type="scientific">Paractinoplanes rishiriensis</name>
    <dbReference type="NCBI Taxonomy" id="1050105"/>
    <lineage>
        <taxon>Bacteria</taxon>
        <taxon>Bacillati</taxon>
        <taxon>Actinomycetota</taxon>
        <taxon>Actinomycetes</taxon>
        <taxon>Micromonosporales</taxon>
        <taxon>Micromonosporaceae</taxon>
        <taxon>Paractinoplanes</taxon>
    </lineage>
</organism>
<accession>A0A919MVD7</accession>
<comment type="caution">
    <text evidence="1">The sequence shown here is derived from an EMBL/GenBank/DDBJ whole genome shotgun (WGS) entry which is preliminary data.</text>
</comment>
<dbReference type="AlphaFoldDB" id="A0A919MVD7"/>
<gene>
    <name evidence="1" type="ORF">Ari01nite_87660</name>
</gene>
<protein>
    <submittedName>
        <fullName evidence="1">Uncharacterized protein</fullName>
    </submittedName>
</protein>
<dbReference type="EMBL" id="BOMV01000101">
    <property type="protein sequence ID" value="GIF01302.1"/>
    <property type="molecule type" value="Genomic_DNA"/>
</dbReference>
<reference evidence="1" key="1">
    <citation type="submission" date="2021-01" db="EMBL/GenBank/DDBJ databases">
        <title>Whole genome shotgun sequence of Actinoplanes rishiriensis NBRC 108556.</title>
        <authorList>
            <person name="Komaki H."/>
            <person name="Tamura T."/>
        </authorList>
    </citation>
    <scope>NUCLEOTIDE SEQUENCE</scope>
    <source>
        <strain evidence="1">NBRC 108556</strain>
    </source>
</reference>
<evidence type="ECO:0000313" key="1">
    <source>
        <dbReference type="EMBL" id="GIF01302.1"/>
    </source>
</evidence>
<dbReference type="Proteomes" id="UP000636960">
    <property type="component" value="Unassembled WGS sequence"/>
</dbReference>
<proteinExistence type="predicted"/>